<evidence type="ECO:0000313" key="2">
    <source>
        <dbReference type="Proteomes" id="UP001172386"/>
    </source>
</evidence>
<protein>
    <submittedName>
        <fullName evidence="1">Uncharacterized protein</fullName>
    </submittedName>
</protein>
<sequence length="1499" mass="169298">MGTVTITAVAGLGKPGIDNEARDITDLWAEALREYKGIVGFSLKPTFVSADSMIANGVDAMNNFHHFRHDEKKIDKLRSLFMANIDFVEKGAGQLIAAATPAFPPAAAIGTALTLVLSKGRFKKWVVNLVYGEDADLASSRKAMDTSLGRLQSATEFAILGNTEELQKMNSELRENQEAHLRLAENQSIMLQAMLAQQNSIQDDMKRLLSLLEQQKKGDKVKSKPSRSQNKVTANRVRSFLAEVPGPDAEVRSIRESFVPDTSTWIFDDPAWTSWEKLDESGSPSLLMIRGPPGIGKSHLAVSSFDRLRQLATADEERQVCVAHFHCKESIDFLKFCSNGLLSTVLQISEQNTEVRQRLEGELAKEVDPVDQHDSWDIWSKLIVPIFDKESKYRLYMVMDGLDELDSDDERIELLRCAQDIEKNELGVKMLCTARSTIRPDFRVQGSVEICVTKEKIVPDMRRIVWNRLQSRAHEYRGLAKFSKHVKQRIASRMEEVADSLLYAEHMLRYLSRIARDSSVIKELEDDMPKDIVDLFTTMLSQSQRRTPIVLFSVMKRFLAWVSFCFRPLTLDEANVLVNVEGEGTGSHVARSEGIDIEEEIQTTYSRFLQIGDTTKEVDEEIFSPTTMMKDFSIDEVSNAKPQVNDDQLEIKFCERSMREFFSGALKEEESLRTPRSAAHRTIFMDCYRVIKERAATERPSKVAKSQSLYEYAIQHCMHHWTWIDLKQHTTEENFEVVQSFAFLMTDRKALATGLEALGGDNLIGDLMDVYYEKWRKQLKRWSEWYNESALTLPAMSSTTIEFWSDAIVNAPLSLARCHVENWFTASDAASARKSYRFARGAVKICTGLVHLLDKDYDDDVIDEAGDDMDVDDGAQENHSKEEILGIFNAFDIKKTSNAHFAVAVLLNLRGNREDAIKELETAIEMCHDPVEQFRNYDFLAFINVELNQNEDAIRYSNLSLDKIDGIPATSVCRAYVTRAKALSNLENNKEAAESYRRARLYNPDQVPSGRVLVEEIIAYLEDEDFASLMDTLQEWKPVERLTWMTWAYDWDEWLDPQFLTIVYVAAFRSGKVDLLVEVLEEAIQSLDTYNSGAPLRNNLAFVHWRLRANKEAARAILNAVLHSSSEGYPYKLTEQSPSDTVCRAVNMMTDILYDSFQRSTRPQEKATILEEVKLLRQMPLFQAVQIFPSDQVAHLIVLARMLQKIGPAIEYEAVIEEAFACSYKGLVDAISTNDSVAANHLARVVHLAGLQRHAEILNSAQFYIFDNSEEGSQEADTATEADDEVDENGSEAEVDEDAASENGTIPGSDPSPQPEPQSATAGMSSNITSFEDDVYATDDTNSNNGAEKGSNGVTGNLVGTKTVTTDAAAHSVAEAEEAITYDLNPLVSYTCKGQCLDRVTWNSWKSDEPMYQCLFCTESRLCQECYDIRMKCNVGHRSNNVHDFCCSNGQYMKGPVKGWQGISDGIIYIDGEKPKPFKQFAEEVLQQWNTAWTEFWRG</sequence>
<accession>A0ACC3A568</accession>
<dbReference type="EMBL" id="JAPDRQ010000102">
    <property type="protein sequence ID" value="KAJ9655202.1"/>
    <property type="molecule type" value="Genomic_DNA"/>
</dbReference>
<reference evidence="1" key="1">
    <citation type="submission" date="2022-10" db="EMBL/GenBank/DDBJ databases">
        <title>Culturing micro-colonial fungi from biological soil crusts in the Mojave desert and describing Neophaeococcomyces mojavensis, and introducing the new genera and species Taxawa tesnikishii.</title>
        <authorList>
            <person name="Kurbessoian T."/>
            <person name="Stajich J.E."/>
        </authorList>
    </citation>
    <scope>NUCLEOTIDE SEQUENCE</scope>
    <source>
        <strain evidence="1">JES_112</strain>
    </source>
</reference>
<gene>
    <name evidence="1" type="ORF">H2198_005898</name>
</gene>
<evidence type="ECO:0000313" key="1">
    <source>
        <dbReference type="EMBL" id="KAJ9655202.1"/>
    </source>
</evidence>
<name>A0ACC3A568_9EURO</name>
<organism evidence="1 2">
    <name type="scientific">Neophaeococcomyces mojaviensis</name>
    <dbReference type="NCBI Taxonomy" id="3383035"/>
    <lineage>
        <taxon>Eukaryota</taxon>
        <taxon>Fungi</taxon>
        <taxon>Dikarya</taxon>
        <taxon>Ascomycota</taxon>
        <taxon>Pezizomycotina</taxon>
        <taxon>Eurotiomycetes</taxon>
        <taxon>Chaetothyriomycetidae</taxon>
        <taxon>Chaetothyriales</taxon>
        <taxon>Chaetothyriales incertae sedis</taxon>
        <taxon>Neophaeococcomyces</taxon>
    </lineage>
</organism>
<keyword evidence="2" id="KW-1185">Reference proteome</keyword>
<proteinExistence type="predicted"/>
<dbReference type="Proteomes" id="UP001172386">
    <property type="component" value="Unassembled WGS sequence"/>
</dbReference>
<comment type="caution">
    <text evidence="1">The sequence shown here is derived from an EMBL/GenBank/DDBJ whole genome shotgun (WGS) entry which is preliminary data.</text>
</comment>